<protein>
    <recommendedName>
        <fullName evidence="5">C-type lectin domain-containing protein</fullName>
    </recommendedName>
</protein>
<feature type="transmembrane region" description="Helical" evidence="2">
    <location>
        <begin position="396"/>
        <end position="416"/>
    </location>
</feature>
<proteinExistence type="predicted"/>
<feature type="compositionally biased region" description="Basic and acidic residues" evidence="1">
    <location>
        <begin position="506"/>
        <end position="519"/>
    </location>
</feature>
<reference evidence="3" key="1">
    <citation type="submission" date="2021-03" db="EMBL/GenBank/DDBJ databases">
        <authorList>
            <person name="Bekaert M."/>
        </authorList>
    </citation>
    <scope>NUCLEOTIDE SEQUENCE</scope>
</reference>
<gene>
    <name evidence="3" type="ORF">MEDL_48280</name>
</gene>
<evidence type="ECO:0000313" key="4">
    <source>
        <dbReference type="Proteomes" id="UP000683360"/>
    </source>
</evidence>
<evidence type="ECO:0000256" key="1">
    <source>
        <dbReference type="SAM" id="MobiDB-lite"/>
    </source>
</evidence>
<comment type="caution">
    <text evidence="3">The sequence shown here is derived from an EMBL/GenBank/DDBJ whole genome shotgun (WGS) entry which is preliminary data.</text>
</comment>
<dbReference type="AlphaFoldDB" id="A0A8S3TQB0"/>
<accession>A0A8S3TQB0</accession>
<feature type="compositionally biased region" description="Basic and acidic residues" evidence="1">
    <location>
        <begin position="566"/>
        <end position="579"/>
    </location>
</feature>
<feature type="compositionally biased region" description="Polar residues" evidence="1">
    <location>
        <begin position="520"/>
        <end position="551"/>
    </location>
</feature>
<keyword evidence="2" id="KW-0472">Membrane</keyword>
<evidence type="ECO:0000313" key="3">
    <source>
        <dbReference type="EMBL" id="CAG2235727.1"/>
    </source>
</evidence>
<keyword evidence="4" id="KW-1185">Reference proteome</keyword>
<organism evidence="3 4">
    <name type="scientific">Mytilus edulis</name>
    <name type="common">Blue mussel</name>
    <dbReference type="NCBI Taxonomy" id="6550"/>
    <lineage>
        <taxon>Eukaryota</taxon>
        <taxon>Metazoa</taxon>
        <taxon>Spiralia</taxon>
        <taxon>Lophotrochozoa</taxon>
        <taxon>Mollusca</taxon>
        <taxon>Bivalvia</taxon>
        <taxon>Autobranchia</taxon>
        <taxon>Pteriomorphia</taxon>
        <taxon>Mytilida</taxon>
        <taxon>Mytiloidea</taxon>
        <taxon>Mytilidae</taxon>
        <taxon>Mytilinae</taxon>
        <taxon>Mytilus</taxon>
    </lineage>
</organism>
<dbReference type="OrthoDB" id="6177906at2759"/>
<sequence>MAERKKSIRRKESYVLLPVKDVKGLTQQQIDDDGFIDFNGYVEMMRKNYVTIDIEPFVEIIQQNKNWFEASNECVNRGGNLAHPNELYLRNCSHKSINVWVDTYNQKRLTPWIAKLEVDLSDDDYRMDCITAICKDITVFRAVNCGENKIVYCQSKDFIIRYNVSYSQANSELTCETQSLHLISKGTCGFCEQNRNTPEFWTGIKRCRYNDTGRLIDKVRCVYVRCQNRSSQDTFKNCRQQLDGFACNISGTSNNVTTVMPRPTSVFASAIISSSDSSSSYIEYVSLNKPQQHTAKSTVLIKGKVSMYAQSNKEHASLHTRVISGSSLYHTSKHPASAASLKTSLISTKTDTIDMSTVMYSSFVTNNHKIELIENNSMHGTTTRNLNRSKVHQSRIGVFVGVSVTILVAMIVGLFITCRLRHLGPFKEKAEDYTNPITKTANPNYHDIDFDLEKETNFIDNASKNNVLERKCDDIKFKSTDDTTNGKTNSHNNTYAVVVKKRIPDAIKKEENQDKDENRSSNVESDYYSLNQPGRISGAESSNIYDTSNGNMDDIDPTYNTTTDVHAIERTNESNYDHL</sequence>
<feature type="region of interest" description="Disordered" evidence="1">
    <location>
        <begin position="506"/>
        <end position="579"/>
    </location>
</feature>
<keyword evidence="2" id="KW-0812">Transmembrane</keyword>
<dbReference type="EMBL" id="CAJPWZ010002326">
    <property type="protein sequence ID" value="CAG2235727.1"/>
    <property type="molecule type" value="Genomic_DNA"/>
</dbReference>
<dbReference type="CDD" id="cd00037">
    <property type="entry name" value="CLECT"/>
    <property type="match status" value="1"/>
</dbReference>
<keyword evidence="2" id="KW-1133">Transmembrane helix</keyword>
<evidence type="ECO:0008006" key="5">
    <source>
        <dbReference type="Google" id="ProtNLM"/>
    </source>
</evidence>
<dbReference type="Proteomes" id="UP000683360">
    <property type="component" value="Unassembled WGS sequence"/>
</dbReference>
<name>A0A8S3TQB0_MYTED</name>
<evidence type="ECO:0000256" key="2">
    <source>
        <dbReference type="SAM" id="Phobius"/>
    </source>
</evidence>